<dbReference type="AlphaFoldDB" id="A0A183JAZ9"/>
<evidence type="ECO:0000313" key="6">
    <source>
        <dbReference type="EMBL" id="VDP53636.1"/>
    </source>
</evidence>
<dbReference type="Gene3D" id="1.20.1250.20">
    <property type="entry name" value="MFS general substrate transporter like domains"/>
    <property type="match status" value="1"/>
</dbReference>
<dbReference type="SUPFAM" id="SSF103473">
    <property type="entry name" value="MFS general substrate transporter"/>
    <property type="match status" value="1"/>
</dbReference>
<feature type="transmembrane region" description="Helical" evidence="5">
    <location>
        <begin position="27"/>
        <end position="47"/>
    </location>
</feature>
<organism evidence="8">
    <name type="scientific">Soboliphyme baturini</name>
    <dbReference type="NCBI Taxonomy" id="241478"/>
    <lineage>
        <taxon>Eukaryota</taxon>
        <taxon>Metazoa</taxon>
        <taxon>Ecdysozoa</taxon>
        <taxon>Nematoda</taxon>
        <taxon>Enoplea</taxon>
        <taxon>Dorylaimia</taxon>
        <taxon>Dioctophymatida</taxon>
        <taxon>Dioctophymatoidea</taxon>
        <taxon>Soboliphymatidae</taxon>
        <taxon>Soboliphyme</taxon>
    </lineage>
</organism>
<gene>
    <name evidence="6" type="ORF">SBAD_LOCUS13048</name>
</gene>
<evidence type="ECO:0000313" key="8">
    <source>
        <dbReference type="WBParaSite" id="SBAD_0001346301-mRNA-1"/>
    </source>
</evidence>
<dbReference type="PANTHER" id="PTHR43826:SF3">
    <property type="entry name" value="GLUCOSE-6-PHOSPHATE EXCHANGER SLC37A4"/>
    <property type="match status" value="1"/>
</dbReference>
<keyword evidence="7" id="KW-1185">Reference proteome</keyword>
<feature type="transmembrane region" description="Helical" evidence="5">
    <location>
        <begin position="106"/>
        <end position="128"/>
    </location>
</feature>
<dbReference type="InterPro" id="IPR036259">
    <property type="entry name" value="MFS_trans_sf"/>
</dbReference>
<comment type="subcellular location">
    <subcellularLocation>
        <location evidence="1">Endomembrane system</location>
        <topology evidence="1">Multi-pass membrane protein</topology>
    </subcellularLocation>
</comment>
<evidence type="ECO:0000256" key="5">
    <source>
        <dbReference type="SAM" id="Phobius"/>
    </source>
</evidence>
<reference evidence="6 7" key="2">
    <citation type="submission" date="2018-11" db="EMBL/GenBank/DDBJ databases">
        <authorList>
            <consortium name="Pathogen Informatics"/>
        </authorList>
    </citation>
    <scope>NUCLEOTIDE SEQUENCE [LARGE SCALE GENOMIC DNA]</scope>
</reference>
<feature type="transmembrane region" description="Helical" evidence="5">
    <location>
        <begin position="67"/>
        <end position="86"/>
    </location>
</feature>
<evidence type="ECO:0000256" key="1">
    <source>
        <dbReference type="ARBA" id="ARBA00004127"/>
    </source>
</evidence>
<accession>A0A183JAZ9</accession>
<keyword evidence="3 5" id="KW-1133">Transmembrane helix</keyword>
<evidence type="ECO:0000256" key="2">
    <source>
        <dbReference type="ARBA" id="ARBA00022692"/>
    </source>
</evidence>
<sequence length="156" mass="17245">MTLESKKTKNNGARLFNGKLAGSKIEWMTLLSSSFLWRLSVYYMVVFGVRTCCENWAQLLITEQKKFAFISSFELGGMISGIFTGYGTDMLMQRNVCLQQLHTFRFLAIFGFLLGAALYGNINIFGIVATECAPENLSGSSHAVVTLAANSKIDSN</sequence>
<keyword evidence="2 5" id="KW-0812">Transmembrane</keyword>
<dbReference type="InterPro" id="IPR051337">
    <property type="entry name" value="OPA_Antiporter"/>
</dbReference>
<proteinExistence type="predicted"/>
<evidence type="ECO:0000256" key="4">
    <source>
        <dbReference type="ARBA" id="ARBA00023136"/>
    </source>
</evidence>
<dbReference type="EMBL" id="UZAM01019931">
    <property type="protein sequence ID" value="VDP53636.1"/>
    <property type="molecule type" value="Genomic_DNA"/>
</dbReference>
<name>A0A183JAZ9_9BILA</name>
<dbReference type="WBParaSite" id="SBAD_0001346301-mRNA-1">
    <property type="protein sequence ID" value="SBAD_0001346301-mRNA-1"/>
    <property type="gene ID" value="SBAD_0001346301"/>
</dbReference>
<dbReference type="GO" id="GO:0035435">
    <property type="term" value="P:phosphate ion transmembrane transport"/>
    <property type="evidence" value="ECO:0007669"/>
    <property type="project" value="TreeGrafter"/>
</dbReference>
<reference evidence="8" key="1">
    <citation type="submission" date="2016-06" db="UniProtKB">
        <authorList>
            <consortium name="WormBaseParasite"/>
        </authorList>
    </citation>
    <scope>IDENTIFICATION</scope>
</reference>
<protein>
    <submittedName>
        <fullName evidence="8">MFS domain-containing protein</fullName>
    </submittedName>
</protein>
<dbReference type="Proteomes" id="UP000270296">
    <property type="component" value="Unassembled WGS sequence"/>
</dbReference>
<dbReference type="GO" id="GO:0061513">
    <property type="term" value="F:glucose 6-phosphate:phosphate antiporter activity"/>
    <property type="evidence" value="ECO:0007669"/>
    <property type="project" value="TreeGrafter"/>
</dbReference>
<dbReference type="PANTHER" id="PTHR43826">
    <property type="entry name" value="GLUCOSE-6-PHOSPHATE EXCHANGER SLC37A4"/>
    <property type="match status" value="1"/>
</dbReference>
<dbReference type="GO" id="GO:0005789">
    <property type="term" value="C:endoplasmic reticulum membrane"/>
    <property type="evidence" value="ECO:0007669"/>
    <property type="project" value="TreeGrafter"/>
</dbReference>
<keyword evidence="4 5" id="KW-0472">Membrane</keyword>
<evidence type="ECO:0000256" key="3">
    <source>
        <dbReference type="ARBA" id="ARBA00022989"/>
    </source>
</evidence>
<evidence type="ECO:0000313" key="7">
    <source>
        <dbReference type="Proteomes" id="UP000270296"/>
    </source>
</evidence>
<dbReference type="OrthoDB" id="5840375at2759"/>